<keyword evidence="4" id="KW-1185">Reference proteome</keyword>
<dbReference type="AlphaFoldDB" id="A0A816E9G1"/>
<reference evidence="3" key="1">
    <citation type="submission" date="2021-02" db="EMBL/GenBank/DDBJ databases">
        <authorList>
            <person name="Nowell W R."/>
        </authorList>
    </citation>
    <scope>NUCLEOTIDE SEQUENCE</scope>
</reference>
<evidence type="ECO:0000259" key="1">
    <source>
        <dbReference type="PROSITE" id="PS50191"/>
    </source>
</evidence>
<dbReference type="PANTHER" id="PTHR45657">
    <property type="entry name" value="CRAL-TRIO DOMAIN-CONTAINING PROTEIN YKL091C-RELATED"/>
    <property type="match status" value="1"/>
</dbReference>
<dbReference type="SMART" id="SM00516">
    <property type="entry name" value="SEC14"/>
    <property type="match status" value="1"/>
</dbReference>
<dbReference type="InterPro" id="IPR036273">
    <property type="entry name" value="CRAL/TRIO_N_dom_sf"/>
</dbReference>
<dbReference type="CDD" id="cd00170">
    <property type="entry name" value="SEC14"/>
    <property type="match status" value="1"/>
</dbReference>
<dbReference type="PANTHER" id="PTHR45657:SF1">
    <property type="entry name" value="CRAL-TRIO DOMAIN-CONTAINING PROTEIN YKL091C-RELATED"/>
    <property type="match status" value="1"/>
</dbReference>
<evidence type="ECO:0000313" key="2">
    <source>
        <dbReference type="EMBL" id="CAF1477691.1"/>
    </source>
</evidence>
<name>A0A816E9G1_ADIRI</name>
<evidence type="ECO:0000313" key="3">
    <source>
        <dbReference type="EMBL" id="CAF1643797.1"/>
    </source>
</evidence>
<dbReference type="Pfam" id="PF00650">
    <property type="entry name" value="CRAL_TRIO"/>
    <property type="match status" value="1"/>
</dbReference>
<protein>
    <recommendedName>
        <fullName evidence="1">CRAL-TRIO domain-containing protein</fullName>
    </recommendedName>
</protein>
<dbReference type="InterPro" id="IPR051026">
    <property type="entry name" value="PI/PC_transfer"/>
</dbReference>
<sequence>MMTSIGPLFDIHQLNEEQQNKFQFVYNELKPKYTSYLEHKLSLPLKTQVNNEEEENEWNYELHRFLRARKWNVEHTIKALEEMLQWRRDNQVDLVLEEEVTIQRATLLQKILPYMNHGYTKADHPLYMEKSGIIYVGKILSEFTTEQLLRHHVYWLEFNCRRARERSRQIGKHIESFTIVSDLHGCNMEIRKIFPPFRQSLYIDNNYYPERLGQMIFINPPTVFPILWNLVKPWLDPVTKSKIVVIKKGPETTNTLLQYIDVEHLPLEYGGNCQSCPTAPDCIRVYDWNKEDTKEKSKKN</sequence>
<dbReference type="SUPFAM" id="SSF52087">
    <property type="entry name" value="CRAL/TRIO domain"/>
    <property type="match status" value="1"/>
</dbReference>
<dbReference type="InterPro" id="IPR036865">
    <property type="entry name" value="CRAL-TRIO_dom_sf"/>
</dbReference>
<dbReference type="EMBL" id="CAJNOJ010000532">
    <property type="protein sequence ID" value="CAF1477691.1"/>
    <property type="molecule type" value="Genomic_DNA"/>
</dbReference>
<organism evidence="3 4">
    <name type="scientific">Adineta ricciae</name>
    <name type="common">Rotifer</name>
    <dbReference type="NCBI Taxonomy" id="249248"/>
    <lineage>
        <taxon>Eukaryota</taxon>
        <taxon>Metazoa</taxon>
        <taxon>Spiralia</taxon>
        <taxon>Gnathifera</taxon>
        <taxon>Rotifera</taxon>
        <taxon>Eurotatoria</taxon>
        <taxon>Bdelloidea</taxon>
        <taxon>Adinetida</taxon>
        <taxon>Adinetidae</taxon>
        <taxon>Adineta</taxon>
    </lineage>
</organism>
<comment type="caution">
    <text evidence="3">The sequence shown here is derived from an EMBL/GenBank/DDBJ whole genome shotgun (WGS) entry which is preliminary data.</text>
</comment>
<proteinExistence type="predicted"/>
<dbReference type="Proteomes" id="UP000663852">
    <property type="component" value="Unassembled WGS sequence"/>
</dbReference>
<accession>A0A816E9G1</accession>
<evidence type="ECO:0000313" key="4">
    <source>
        <dbReference type="Proteomes" id="UP000663828"/>
    </source>
</evidence>
<dbReference type="PROSITE" id="PS50191">
    <property type="entry name" value="CRAL_TRIO"/>
    <property type="match status" value="1"/>
</dbReference>
<dbReference type="Proteomes" id="UP000663828">
    <property type="component" value="Unassembled WGS sequence"/>
</dbReference>
<dbReference type="InterPro" id="IPR001251">
    <property type="entry name" value="CRAL-TRIO_dom"/>
</dbReference>
<dbReference type="SUPFAM" id="SSF46938">
    <property type="entry name" value="CRAL/TRIO N-terminal domain"/>
    <property type="match status" value="1"/>
</dbReference>
<feature type="domain" description="CRAL-TRIO" evidence="1">
    <location>
        <begin position="104"/>
        <end position="277"/>
    </location>
</feature>
<gene>
    <name evidence="2" type="ORF">EDS130_LOCUS41226</name>
    <name evidence="3" type="ORF">XAT740_LOCUS53780</name>
</gene>
<dbReference type="Gene3D" id="3.40.525.10">
    <property type="entry name" value="CRAL-TRIO lipid binding domain"/>
    <property type="match status" value="1"/>
</dbReference>
<dbReference type="InterPro" id="IPR011074">
    <property type="entry name" value="CRAL/TRIO_N_dom"/>
</dbReference>
<dbReference type="OrthoDB" id="1434354at2759"/>
<dbReference type="Pfam" id="PF03765">
    <property type="entry name" value="CRAL_TRIO_N"/>
    <property type="match status" value="1"/>
</dbReference>
<dbReference type="EMBL" id="CAJNOR010009355">
    <property type="protein sequence ID" value="CAF1643797.1"/>
    <property type="molecule type" value="Genomic_DNA"/>
</dbReference>